<evidence type="ECO:0000256" key="4">
    <source>
        <dbReference type="ARBA" id="ARBA00022723"/>
    </source>
</evidence>
<dbReference type="SUPFAM" id="SSF53784">
    <property type="entry name" value="Phosphofructokinase"/>
    <property type="match status" value="1"/>
</dbReference>
<dbReference type="PRINTS" id="PR00476">
    <property type="entry name" value="PHFRCTKINASE"/>
</dbReference>
<evidence type="ECO:0000256" key="7">
    <source>
        <dbReference type="ARBA" id="ARBA00048072"/>
    </source>
</evidence>
<proteinExistence type="inferred from homology"/>
<evidence type="ECO:0000313" key="10">
    <source>
        <dbReference type="EMBL" id="TLS66334.1"/>
    </source>
</evidence>
<accession>A0A5R9GSX6</accession>
<dbReference type="HAMAP" id="MF_01978">
    <property type="entry name" value="Phosphofructokinase_II_B2"/>
    <property type="match status" value="1"/>
</dbReference>
<keyword evidence="8" id="KW-0324">Glycolysis</keyword>
<dbReference type="Pfam" id="PF00365">
    <property type="entry name" value="PFK"/>
    <property type="match status" value="1"/>
</dbReference>
<dbReference type="GO" id="GO:0047334">
    <property type="term" value="F:diphosphate-fructose-6-phosphate 1-phosphotransferase activity"/>
    <property type="evidence" value="ECO:0007669"/>
    <property type="project" value="UniProtKB-EC"/>
</dbReference>
<dbReference type="AlphaFoldDB" id="A0A5R9GSX6"/>
<dbReference type="GO" id="GO:0003872">
    <property type="term" value="F:6-phosphofructokinase activity"/>
    <property type="evidence" value="ECO:0007669"/>
    <property type="project" value="UniProtKB-UniRule"/>
</dbReference>
<evidence type="ECO:0000256" key="2">
    <source>
        <dbReference type="ARBA" id="ARBA00003138"/>
    </source>
</evidence>
<keyword evidence="3 8" id="KW-0808">Transferase</keyword>
<feature type="binding site" evidence="8">
    <location>
        <position position="238"/>
    </location>
    <ligand>
        <name>substrate</name>
    </ligand>
</feature>
<feature type="binding site" evidence="8">
    <location>
        <position position="109"/>
    </location>
    <ligand>
        <name>Mg(2+)</name>
        <dbReference type="ChEBI" id="CHEBI:18420"/>
        <note>catalytic</note>
    </ligand>
</feature>
<evidence type="ECO:0000256" key="3">
    <source>
        <dbReference type="ARBA" id="ARBA00022679"/>
    </source>
</evidence>
<dbReference type="GO" id="GO:0005737">
    <property type="term" value="C:cytoplasm"/>
    <property type="evidence" value="ECO:0007669"/>
    <property type="project" value="UniProtKB-SubCell"/>
</dbReference>
<dbReference type="InterPro" id="IPR000023">
    <property type="entry name" value="Phosphofructokinase_dom"/>
</dbReference>
<dbReference type="InterPro" id="IPR022953">
    <property type="entry name" value="ATP_PFK"/>
</dbReference>
<feature type="site" description="Important for catalytic activity and substrate specificity; stabilizes the transition state when the phosphoryl donor is PPi; prevents ATP from binding by mimicking the alpha-phosphate group of ATP" evidence="8">
    <location>
        <position position="110"/>
    </location>
</feature>
<dbReference type="InterPro" id="IPR035966">
    <property type="entry name" value="PKF_sf"/>
</dbReference>
<dbReference type="RefSeq" id="WP_138239863.1">
    <property type="nucleotide sequence ID" value="NZ_VBRY01000010.1"/>
</dbReference>
<evidence type="ECO:0000256" key="5">
    <source>
        <dbReference type="ARBA" id="ARBA00022777"/>
    </source>
</evidence>
<sequence length="394" mass="41842">MALKGKMVIGQSGGPTSVINQSLVGAVLEARKHGAITGILGARHGIAGIMKEDFIDLTVQSVEELECVANTPAAGLGSVRLKPGKAECERVFEVFKKNDVRYFFYIGGNDSAETAHIIAEMAKEANYDFCTVHIPKTIDNDLRVTDHCPGFASAARFVALAFMGDDRDNAALAGIKINIVMGRDAGFLTASSALARQAEGDGPHLIYVPERAFDVARFQADVKAAVAKYGRCVVAVSEGITDADGNPVMTSGERDSHGNLQLSGSGALGDFLAGKVKEAYAGEKVRVRADTFGYLQRSFPTIVSDVDAREARMVGGFGVAQAVATGEPGSVAIRRLASEPYASECFMTPLASVAREATSLKDEYINAEGNDVTQAWLDYVRPLVGALPKIGRLF</sequence>
<comment type="caution">
    <text evidence="10">The sequence shown here is derived from an EMBL/GenBank/DDBJ whole genome shotgun (WGS) entry which is preliminary data.</text>
</comment>
<dbReference type="OrthoDB" id="9802503at2"/>
<comment type="cofactor">
    <cofactor evidence="1 8">
        <name>Mg(2+)</name>
        <dbReference type="ChEBI" id="CHEBI:18420"/>
    </cofactor>
</comment>
<dbReference type="GO" id="GO:0006002">
    <property type="term" value="P:fructose 6-phosphate metabolic process"/>
    <property type="evidence" value="ECO:0007669"/>
    <property type="project" value="InterPro"/>
</dbReference>
<feature type="active site" description="Proton acceptor" evidence="8">
    <location>
        <position position="139"/>
    </location>
</feature>
<comment type="subunit">
    <text evidence="8">Homodimer.</text>
</comment>
<keyword evidence="8" id="KW-0963">Cytoplasm</keyword>
<feature type="domain" description="Phosphofructokinase" evidence="9">
    <location>
        <begin position="7"/>
        <end position="303"/>
    </location>
</feature>
<reference evidence="10 11" key="1">
    <citation type="journal article" date="2019" name="Appl. Environ. Microbiol.">
        <title>Environmental Evidence and Genomic Insight of Iron-oxidizing Bacteria Preference Towards More Corrosion Resistant Stainless Steel at Higher Salinities.</title>
        <authorList>
            <person name="Garrison C.E."/>
            <person name="Price K.A."/>
            <person name="Field E.K."/>
        </authorList>
    </citation>
    <scope>NUCLEOTIDE SEQUENCE [LARGE SCALE GENOMIC DNA]</scope>
    <source>
        <strain evidence="10 11">P3</strain>
    </source>
</reference>
<feature type="binding site" evidence="8">
    <location>
        <begin position="294"/>
        <end position="297"/>
    </location>
    <ligand>
        <name>substrate</name>
    </ligand>
</feature>
<keyword evidence="4 8" id="KW-0479">Metal-binding</keyword>
<dbReference type="PIRSF" id="PIRSF036483">
    <property type="entry name" value="PFK_XF0274"/>
    <property type="match status" value="1"/>
</dbReference>
<feature type="site" description="Important for catalytic activity; stabilizes the transition state when the phosphoryl donor is PPi" evidence="8">
    <location>
        <position position="136"/>
    </location>
</feature>
<comment type="catalytic activity">
    <reaction evidence="7 8">
        <text>beta-D-fructose 6-phosphate + diphosphate = beta-D-fructose 1,6-bisphosphate + phosphate + H(+)</text>
        <dbReference type="Rhea" id="RHEA:13613"/>
        <dbReference type="ChEBI" id="CHEBI:15378"/>
        <dbReference type="ChEBI" id="CHEBI:32966"/>
        <dbReference type="ChEBI" id="CHEBI:33019"/>
        <dbReference type="ChEBI" id="CHEBI:43474"/>
        <dbReference type="ChEBI" id="CHEBI:57634"/>
        <dbReference type="EC" id="2.7.1.90"/>
    </reaction>
</comment>
<comment type="similarity">
    <text evidence="8">Belongs to the phosphofructokinase type A (PFKA) family. PPi-dependent PFK group II subfamily. Clade 'B2' sub-subfamily.</text>
</comment>
<dbReference type="PANTHER" id="PTHR45770">
    <property type="entry name" value="ATP-DEPENDENT 6-PHOSPHOFRUCTOKINASE 1"/>
    <property type="match status" value="1"/>
</dbReference>
<dbReference type="InterPro" id="IPR011404">
    <property type="entry name" value="PPi-PFK"/>
</dbReference>
<dbReference type="InterPro" id="IPR050929">
    <property type="entry name" value="PFKA"/>
</dbReference>
<keyword evidence="6 8" id="KW-0460">Magnesium</keyword>
<evidence type="ECO:0000259" key="9">
    <source>
        <dbReference type="Pfam" id="PF00365"/>
    </source>
</evidence>
<dbReference type="Proteomes" id="UP000306585">
    <property type="component" value="Unassembled WGS sequence"/>
</dbReference>
<dbReference type="GO" id="GO:0046872">
    <property type="term" value="F:metal ion binding"/>
    <property type="evidence" value="ECO:0007669"/>
    <property type="project" value="UniProtKB-KW"/>
</dbReference>
<comment type="activity regulation">
    <text evidence="8">Non-allosteric.</text>
</comment>
<feature type="binding site" evidence="8">
    <location>
        <begin position="181"/>
        <end position="183"/>
    </location>
    <ligand>
        <name>substrate</name>
    </ligand>
</feature>
<feature type="binding site" evidence="8">
    <location>
        <position position="14"/>
    </location>
    <ligand>
        <name>diphosphate</name>
        <dbReference type="ChEBI" id="CHEBI:33019"/>
    </ligand>
</feature>
<evidence type="ECO:0000256" key="8">
    <source>
        <dbReference type="HAMAP-Rule" id="MF_01978"/>
    </source>
</evidence>
<name>A0A5R9GSX6_9PROT</name>
<dbReference type="EMBL" id="VBRY01000010">
    <property type="protein sequence ID" value="TLS66334.1"/>
    <property type="molecule type" value="Genomic_DNA"/>
</dbReference>
<protein>
    <recommendedName>
        <fullName evidence="8">Pyrophosphate--fructose 6-phosphate 1-phosphotransferase</fullName>
        <ecNumber evidence="8">2.7.1.90</ecNumber>
    </recommendedName>
    <alternativeName>
        <fullName evidence="8">6-phosphofructokinase, pyrophosphate dependent</fullName>
    </alternativeName>
    <alternativeName>
        <fullName evidence="8">PPi-dependent phosphofructokinase</fullName>
        <shortName evidence="8">PPi-PFK</shortName>
    </alternativeName>
    <alternativeName>
        <fullName evidence="8">Pyrophosphate-dependent 6-phosphofructose-1-kinase</fullName>
    </alternativeName>
</protein>
<evidence type="ECO:0000313" key="11">
    <source>
        <dbReference type="Proteomes" id="UP000306585"/>
    </source>
</evidence>
<feature type="binding site" evidence="8">
    <location>
        <begin position="137"/>
        <end position="139"/>
    </location>
    <ligand>
        <name>substrate</name>
    </ligand>
</feature>
<dbReference type="UniPathway" id="UPA00109">
    <property type="reaction ID" value="UER00182"/>
</dbReference>
<gene>
    <name evidence="8" type="primary">pfp</name>
    <name evidence="10" type="ORF">FEF65_10765</name>
</gene>
<evidence type="ECO:0000256" key="1">
    <source>
        <dbReference type="ARBA" id="ARBA00001946"/>
    </source>
</evidence>
<dbReference type="NCBIfam" id="NF010675">
    <property type="entry name" value="PRK14072.1"/>
    <property type="match status" value="1"/>
</dbReference>
<dbReference type="Gene3D" id="3.40.50.460">
    <property type="entry name" value="Phosphofructokinase domain"/>
    <property type="match status" value="1"/>
</dbReference>
<organism evidence="10 11">
    <name type="scientific">Mariprofundus erugo</name>
    <dbReference type="NCBI Taxonomy" id="2528639"/>
    <lineage>
        <taxon>Bacteria</taxon>
        <taxon>Pseudomonadati</taxon>
        <taxon>Pseudomonadota</taxon>
        <taxon>Candidatius Mariprofundia</taxon>
        <taxon>Mariprofundales</taxon>
        <taxon>Mariprofundaceae</taxon>
        <taxon>Mariprofundus</taxon>
    </lineage>
</organism>
<keyword evidence="5 8" id="KW-0418">Kinase</keyword>
<dbReference type="EC" id="2.7.1.90" evidence="8"/>
<evidence type="ECO:0000256" key="6">
    <source>
        <dbReference type="ARBA" id="ARBA00022842"/>
    </source>
</evidence>
<keyword evidence="11" id="KW-1185">Reference proteome</keyword>
<comment type="subcellular location">
    <subcellularLocation>
        <location evidence="8">Cytoplasm</location>
    </subcellularLocation>
</comment>
<comment type="pathway">
    <text evidence="8">Carbohydrate degradation; glycolysis; D-glyceraldehyde 3-phosphate and glycerone phosphate from D-glucose: step 3/4.</text>
</comment>
<comment type="function">
    <text evidence="2 8">Catalyzes the phosphorylation of D-fructose 6-phosphate, the first committing step of glycolysis. Uses inorganic phosphate (PPi) as phosphoryl donor instead of ATP like common ATP-dependent phosphofructokinases (ATP-PFKs), which renders the reaction reversible, and can thus function both in glycolysis and gluconeogenesis. Consistently, PPi-PFK can replace the enzymes of both the forward (ATP-PFK) and reverse (fructose-bisphosphatase (FBPase)) reactions.</text>
</comment>
<dbReference type="Gene3D" id="3.40.50.450">
    <property type="match status" value="1"/>
</dbReference>